<reference evidence="9 10" key="3">
    <citation type="journal article" date="2008" name="BMC Genomics">
        <title>The genome of the versatile nitrogen fixer Azorhizobium caulinodans ORS571.</title>
        <authorList>
            <person name="Lee KB."/>
            <person name="Backer P.D."/>
            <person name="Aono T."/>
            <person name="Liu CT."/>
            <person name="Suzuki S."/>
            <person name="Suzuki T."/>
            <person name="Kaneko T."/>
            <person name="Yamada M."/>
            <person name="Tabata S."/>
            <person name="Kupfer D.M."/>
            <person name="Najar F.Z."/>
            <person name="Wiley G.B."/>
            <person name="Roe B."/>
            <person name="Binnewies T.T."/>
            <person name="Ussery D.W."/>
            <person name="D'Haeze W."/>
            <person name="Herder J.D."/>
            <person name="Gevers D."/>
            <person name="Vereecke D."/>
            <person name="Holsters M."/>
            <person name="Oyaizu H."/>
        </authorList>
    </citation>
    <scope>NUCLEOTIDE SEQUENCE [LARGE SCALE GENOMIC DNA]</scope>
    <source>
        <strain evidence="10">ATCC 43989 / DSM 5975 / JCM 20966 / LMG 6465 / NBRC 14845 / NCIMB 13405 / ORS 571</strain>
    </source>
</reference>
<dbReference type="PANTHER" id="PTHR33991">
    <property type="entry name" value="DNA REPAIR PROTEIN RECO"/>
    <property type="match status" value="1"/>
</dbReference>
<reference evidence="9 10" key="1">
    <citation type="journal article" date="2007" name="Appl. Environ. Microbiol.">
        <title>Rhizobial factors required for stem nodule maturation and maintenance in Sesbania rostrata-Azorhizobium caulinodans ORS571 symbiosis.</title>
        <authorList>
            <person name="Suzuki S."/>
            <person name="Aono T."/>
            <person name="Lee KB."/>
            <person name="Suzuki T."/>
            <person name="Liu CT."/>
            <person name="Miwa H."/>
            <person name="Wakao S."/>
            <person name="Iki T."/>
            <person name="Oyaizu H."/>
        </authorList>
    </citation>
    <scope>NUCLEOTIDE SEQUENCE [LARGE SCALE GENOMIC DNA]</scope>
    <source>
        <strain evidence="10">ATCC 43989 / DSM 5975 / JCM 20966 / LMG 6465 / NBRC 14845 / NCIMB 13405 / ORS 571</strain>
    </source>
</reference>
<dbReference type="GO" id="GO:0006302">
    <property type="term" value="P:double-strand break repair"/>
    <property type="evidence" value="ECO:0007669"/>
    <property type="project" value="TreeGrafter"/>
</dbReference>
<evidence type="ECO:0000256" key="6">
    <source>
        <dbReference type="ARBA" id="ARBA00033409"/>
    </source>
</evidence>
<comment type="function">
    <text evidence="7">Involved in DNA repair and RecF pathway recombination.</text>
</comment>
<keyword evidence="5 7" id="KW-0234">DNA repair</keyword>
<dbReference type="InterPro" id="IPR003717">
    <property type="entry name" value="RecO"/>
</dbReference>
<dbReference type="PANTHER" id="PTHR33991:SF1">
    <property type="entry name" value="DNA REPAIR PROTEIN RECO"/>
    <property type="match status" value="1"/>
</dbReference>
<dbReference type="Gene3D" id="1.20.1440.120">
    <property type="entry name" value="Recombination protein O, C-terminal domain"/>
    <property type="match status" value="1"/>
</dbReference>
<gene>
    <name evidence="7 9" type="primary">recO</name>
    <name evidence="9" type="ordered locus">AZC_2006</name>
</gene>
<dbReference type="InterPro" id="IPR037278">
    <property type="entry name" value="ARFGAP/RecO"/>
</dbReference>
<evidence type="ECO:0000256" key="5">
    <source>
        <dbReference type="ARBA" id="ARBA00023204"/>
    </source>
</evidence>
<dbReference type="InterPro" id="IPR042242">
    <property type="entry name" value="RecO_C"/>
</dbReference>
<feature type="domain" description="DNA replication/recombination mediator RecO N-terminal" evidence="8">
    <location>
        <begin position="1"/>
        <end position="71"/>
    </location>
</feature>
<name>A8I3C0_AZOC5</name>
<evidence type="ECO:0000313" key="10">
    <source>
        <dbReference type="Proteomes" id="UP000000270"/>
    </source>
</evidence>
<dbReference type="HOGENOM" id="CLU_086029_0_0_5"/>
<dbReference type="EMBL" id="AP009384">
    <property type="protein sequence ID" value="BAF88004.1"/>
    <property type="molecule type" value="Genomic_DNA"/>
</dbReference>
<dbReference type="SUPFAM" id="SSF50249">
    <property type="entry name" value="Nucleic acid-binding proteins"/>
    <property type="match status" value="1"/>
</dbReference>
<reference evidence="10" key="2">
    <citation type="submission" date="2007-04" db="EMBL/GenBank/DDBJ databases">
        <title>Complete genome sequence of the nitrogen-fixing bacterium Azorhizobium caulinodans ORS571.</title>
        <authorList>
            <person name="Lee K.B."/>
            <person name="Backer P.D."/>
            <person name="Aono T."/>
            <person name="Liu C.T."/>
            <person name="Suzuki S."/>
            <person name="Suzuki T."/>
            <person name="Kaneko T."/>
            <person name="Yamada M."/>
            <person name="Tabata S."/>
            <person name="Kupfer D.M."/>
            <person name="Najar F.Z."/>
            <person name="Wiley G.B."/>
            <person name="Roe B."/>
            <person name="Binnewies T."/>
            <person name="Ussery D."/>
            <person name="Vereecke D."/>
            <person name="Gevers D."/>
            <person name="Holsters M."/>
            <person name="Oyaizu H."/>
        </authorList>
    </citation>
    <scope>NUCLEOTIDE SEQUENCE [LARGE SCALE GENOMIC DNA]</scope>
    <source>
        <strain evidence="10">ATCC 43989 / DSM 5975 / JCM 20966 / LMG 6465 / NBRC 14845 / NCIMB 13405 / ORS 571</strain>
    </source>
</reference>
<evidence type="ECO:0000259" key="8">
    <source>
        <dbReference type="Pfam" id="PF11967"/>
    </source>
</evidence>
<dbReference type="HAMAP" id="MF_00201">
    <property type="entry name" value="RecO"/>
    <property type="match status" value="1"/>
</dbReference>
<evidence type="ECO:0000256" key="3">
    <source>
        <dbReference type="ARBA" id="ARBA00022763"/>
    </source>
</evidence>
<evidence type="ECO:0000313" key="9">
    <source>
        <dbReference type="EMBL" id="BAF88004.1"/>
    </source>
</evidence>
<evidence type="ECO:0000256" key="1">
    <source>
        <dbReference type="ARBA" id="ARBA00007452"/>
    </source>
</evidence>
<keyword evidence="3 7" id="KW-0227">DNA damage</keyword>
<accession>A8I3C0</accession>
<dbReference type="NCBIfam" id="TIGR00613">
    <property type="entry name" value="reco"/>
    <property type="match status" value="1"/>
</dbReference>
<reference evidence="9 10" key="6">
    <citation type="journal article" date="2011" name="Appl. Environ. Microbiol.">
        <title>Involvement of the azorhizobial chromosome partition gene (parA) in the onset of bacteroid differentiation during Sesbania rostrata stem nodule development.</title>
        <authorList>
            <person name="Liu CT."/>
            <person name="Lee KB."/>
            <person name="Wang YS."/>
            <person name="Peng MH."/>
            <person name="Lee KT."/>
            <person name="Suzuki S."/>
            <person name="Suzuki T."/>
            <person name="Oyaizu H."/>
        </authorList>
    </citation>
    <scope>NUCLEOTIDE SEQUENCE [LARGE SCALE GENOMIC DNA]</scope>
    <source>
        <strain evidence="10">ATCC 43989 / DSM 5975 / JCM 20966 / LMG 6465 / NBRC 14845 / NCIMB 13405 / ORS 571</strain>
    </source>
</reference>
<protein>
    <recommendedName>
        <fullName evidence="2 7">DNA repair protein RecO</fullName>
    </recommendedName>
    <alternativeName>
        <fullName evidence="6 7">Recombination protein O</fullName>
    </alternativeName>
</protein>
<dbReference type="KEGG" id="azc:AZC_2006"/>
<dbReference type="Pfam" id="PF02565">
    <property type="entry name" value="RecO_C"/>
    <property type="match status" value="1"/>
</dbReference>
<dbReference type="eggNOG" id="COG1381">
    <property type="taxonomic scope" value="Bacteria"/>
</dbReference>
<keyword evidence="10" id="KW-1185">Reference proteome</keyword>
<dbReference type="InterPro" id="IPR012340">
    <property type="entry name" value="NA-bd_OB-fold"/>
</dbReference>
<comment type="similarity">
    <text evidence="1 7">Belongs to the RecO family.</text>
</comment>
<dbReference type="InterPro" id="IPR022572">
    <property type="entry name" value="DNA_rep/recomb_RecO_N"/>
</dbReference>
<dbReference type="RefSeq" id="WP_012170533.1">
    <property type="nucleotide sequence ID" value="NC_009937.1"/>
</dbReference>
<dbReference type="Gene3D" id="2.40.50.140">
    <property type="entry name" value="Nucleic acid-binding proteins"/>
    <property type="match status" value="1"/>
</dbReference>
<dbReference type="GO" id="GO:0006310">
    <property type="term" value="P:DNA recombination"/>
    <property type="evidence" value="ECO:0007669"/>
    <property type="project" value="UniProtKB-UniRule"/>
</dbReference>
<evidence type="ECO:0000256" key="4">
    <source>
        <dbReference type="ARBA" id="ARBA00023172"/>
    </source>
</evidence>
<sequence length="245" mass="26345">MEWTDAGIVLGVRRHGETSAIVDLMTRERGRHAGLVRGGGSRRLAALLQPGNTLHATWRARLEGQLGLMTVEPLTLRSDAIMRSAHGSFGVTHLVGLMRLLPERDPHPGLFASLDAILDAFDEPAHAGELLARFEMALLVELGFGLDLTTCAATGGNNDLAYVSPRSGRAVSRSAGEPYADKLFGLPTFLIGGIVPPSLPDMEEALRMTGFFLSTRVLEPRGLALGEARASFLAALRRALHQPRP</sequence>
<organism evidence="9 10">
    <name type="scientific">Azorhizobium caulinodans (strain ATCC 43989 / DSM 5975 / JCM 20966 / LMG 6465 / NBRC 14845 / NCIMB 13405 / ORS 571)</name>
    <dbReference type="NCBI Taxonomy" id="438753"/>
    <lineage>
        <taxon>Bacteria</taxon>
        <taxon>Pseudomonadati</taxon>
        <taxon>Pseudomonadota</taxon>
        <taxon>Alphaproteobacteria</taxon>
        <taxon>Hyphomicrobiales</taxon>
        <taxon>Xanthobacteraceae</taxon>
        <taxon>Azorhizobium</taxon>
    </lineage>
</organism>
<reference evidence="9 10" key="5">
    <citation type="journal article" date="2010" name="Appl. Environ. Microbiol.">
        <title>phrR-like gene praR of Azorhizobium caulinodans ORS571 is essential for symbiosis with Sesbania rostrata and is involved in expression of reb genes.</title>
        <authorList>
            <person name="Akiba N."/>
            <person name="Aono T."/>
            <person name="Toyazaki H."/>
            <person name="Sato S."/>
            <person name="Oyaizu H."/>
        </authorList>
    </citation>
    <scope>NUCLEOTIDE SEQUENCE [LARGE SCALE GENOMIC DNA]</scope>
    <source>
        <strain evidence="10">ATCC 43989 / DSM 5975 / JCM 20966 / LMG 6465 / NBRC 14845 / NCIMB 13405 / ORS 571</strain>
    </source>
</reference>
<keyword evidence="4 7" id="KW-0233">DNA recombination</keyword>
<dbReference type="Pfam" id="PF11967">
    <property type="entry name" value="RecO_N"/>
    <property type="match status" value="1"/>
</dbReference>
<dbReference type="Proteomes" id="UP000000270">
    <property type="component" value="Chromosome"/>
</dbReference>
<dbReference type="SUPFAM" id="SSF57863">
    <property type="entry name" value="ArfGap/RecO-like zinc finger"/>
    <property type="match status" value="1"/>
</dbReference>
<evidence type="ECO:0000256" key="2">
    <source>
        <dbReference type="ARBA" id="ARBA00021310"/>
    </source>
</evidence>
<dbReference type="GO" id="GO:0043590">
    <property type="term" value="C:bacterial nucleoid"/>
    <property type="evidence" value="ECO:0007669"/>
    <property type="project" value="TreeGrafter"/>
</dbReference>
<dbReference type="AlphaFoldDB" id="A8I3C0"/>
<reference evidence="9 10" key="4">
    <citation type="journal article" date="2009" name="Appl. Environ. Microbiol.">
        <title>Comparative genome-wide transcriptional profiling of Azorhizobium caulinodans ORS571 grown under free-living and symbiotic conditions.</title>
        <authorList>
            <person name="Tsukada S."/>
            <person name="Aono T."/>
            <person name="Akiba N."/>
            <person name="Lee KB."/>
            <person name="Liu CT."/>
            <person name="Toyazaki H."/>
            <person name="Oyaizu H."/>
        </authorList>
    </citation>
    <scope>NUCLEOTIDE SEQUENCE [LARGE SCALE GENOMIC DNA]</scope>
    <source>
        <strain evidence="10">ATCC 43989 / DSM 5975 / JCM 20966 / LMG 6465 / NBRC 14845 / NCIMB 13405 / ORS 571</strain>
    </source>
</reference>
<proteinExistence type="inferred from homology"/>
<evidence type="ECO:0000256" key="7">
    <source>
        <dbReference type="HAMAP-Rule" id="MF_00201"/>
    </source>
</evidence>
<dbReference type="STRING" id="438753.AZC_2006"/>